<keyword evidence="2" id="KW-1003">Cell membrane</keyword>
<evidence type="ECO:0000256" key="6">
    <source>
        <dbReference type="ARBA" id="ARBA00022989"/>
    </source>
</evidence>
<dbReference type="EMBL" id="LBQH01000007">
    <property type="protein sequence ID" value="KKP77942.1"/>
    <property type="molecule type" value="Genomic_DNA"/>
</dbReference>
<organism evidence="9 10">
    <name type="scientific">candidate division WS6 bacterium GW2011_GWF1_35_23</name>
    <dbReference type="NCBI Taxonomy" id="1619097"/>
    <lineage>
        <taxon>Bacteria</taxon>
        <taxon>Candidatus Dojkabacteria</taxon>
    </lineage>
</organism>
<reference evidence="9 10" key="1">
    <citation type="journal article" date="2015" name="Nature">
        <title>rRNA introns, odd ribosomes, and small enigmatic genomes across a large radiation of phyla.</title>
        <authorList>
            <person name="Brown C.T."/>
            <person name="Hug L.A."/>
            <person name="Thomas B.C."/>
            <person name="Sharon I."/>
            <person name="Castelle C.J."/>
            <person name="Singh A."/>
            <person name="Wilkins M.J."/>
            <person name="Williams K.H."/>
            <person name="Banfield J.F."/>
        </authorList>
    </citation>
    <scope>NUCLEOTIDE SEQUENCE [LARGE SCALE GENOMIC DNA]</scope>
</reference>
<feature type="transmembrane region" description="Helical" evidence="8">
    <location>
        <begin position="165"/>
        <end position="184"/>
    </location>
</feature>
<dbReference type="GO" id="GO:0005886">
    <property type="term" value="C:plasma membrane"/>
    <property type="evidence" value="ECO:0007669"/>
    <property type="project" value="UniProtKB-SubCell"/>
</dbReference>
<feature type="transmembrane region" description="Helical" evidence="8">
    <location>
        <begin position="345"/>
        <end position="361"/>
    </location>
</feature>
<keyword evidence="5 8" id="KW-0812">Transmembrane</keyword>
<feature type="transmembrane region" description="Helical" evidence="8">
    <location>
        <begin position="73"/>
        <end position="91"/>
    </location>
</feature>
<dbReference type="GO" id="GO:0009103">
    <property type="term" value="P:lipopolysaccharide biosynthetic process"/>
    <property type="evidence" value="ECO:0007669"/>
    <property type="project" value="UniProtKB-ARBA"/>
</dbReference>
<keyword evidence="6 8" id="KW-1133">Transmembrane helix</keyword>
<feature type="transmembrane region" description="Helical" evidence="8">
    <location>
        <begin position="45"/>
        <end position="67"/>
    </location>
</feature>
<feature type="transmembrane region" description="Helical" evidence="8">
    <location>
        <begin position="6"/>
        <end position="24"/>
    </location>
</feature>
<evidence type="ECO:0000256" key="8">
    <source>
        <dbReference type="SAM" id="Phobius"/>
    </source>
</evidence>
<evidence type="ECO:0000313" key="9">
    <source>
        <dbReference type="EMBL" id="KKP77942.1"/>
    </source>
</evidence>
<sequence>IPHIFFFVWFLVFLVLGLLRDSLVDENIYIGEAVTISTLLKDGMWIGNYGVGLHGFLSKLLVGIIYIFTGPSVFVATLVNIFFGLFSGVIFFKTLRKNFNFRLMYSLLGVTLLFCSYQFLMYVPTFYRDIGALFFVLLILESILSKRSEWLSGIYLLLLLDAKEHVFFSLLPALGIWILIKEWGSIKNIFLSGIKLLLPSVTFLVLMFTTSLVPLNIYNANILGLIDGGLSEMSEGFESKTATYNQDLQFNKDTAKSVPLISSTEDKSVFVDGINILISYIGKIFYPRTFSFLSIPFLILVPAVILSWDYLRRWFKEKRKELVFLSIFLLTYLVIYIVRASLGRYLLPVAPVIIIFFLYFLKDIQREKKYFWILILATVFSALGIYFEYSFVWVKILATVLFLIPMWVMYFSKIFNKDVFKYLLIIGISLFTAGTSLLGSYTHGQIGAYLMYGYNRECEEIVKLVDEDERVWINDIGWDRLPFILRGEDVQRAEWKWSLKEWVPKKKMLKQTEGLETLNFRSVDIVKFEEELKSKDVEKVIFVDLKEKYSNEKFKDAEIQDFLGIEILKLEQKIEMKNKDVYVFEVVK</sequence>
<evidence type="ECO:0000256" key="2">
    <source>
        <dbReference type="ARBA" id="ARBA00022475"/>
    </source>
</evidence>
<evidence type="ECO:0000256" key="7">
    <source>
        <dbReference type="ARBA" id="ARBA00023136"/>
    </source>
</evidence>
<feature type="transmembrane region" description="Helical" evidence="8">
    <location>
        <begin position="422"/>
        <end position="441"/>
    </location>
</feature>
<comment type="caution">
    <text evidence="9">The sequence shown here is derived from an EMBL/GenBank/DDBJ whole genome shotgun (WGS) entry which is preliminary data.</text>
</comment>
<proteinExistence type="predicted"/>
<protein>
    <recommendedName>
        <fullName evidence="11">Glycosyltransferase RgtA/B/C/D-like domain-containing protein</fullName>
    </recommendedName>
</protein>
<accession>A0A0G0FEL0</accession>
<keyword evidence="7 8" id="KW-0472">Membrane</keyword>
<evidence type="ECO:0000256" key="4">
    <source>
        <dbReference type="ARBA" id="ARBA00022679"/>
    </source>
</evidence>
<feature type="transmembrane region" description="Helical" evidence="8">
    <location>
        <begin position="393"/>
        <end position="410"/>
    </location>
</feature>
<dbReference type="PANTHER" id="PTHR33908">
    <property type="entry name" value="MANNOSYLTRANSFERASE YKCB-RELATED"/>
    <property type="match status" value="1"/>
</dbReference>
<keyword evidence="3" id="KW-0328">Glycosyltransferase</keyword>
<evidence type="ECO:0000256" key="3">
    <source>
        <dbReference type="ARBA" id="ARBA00022676"/>
    </source>
</evidence>
<feature type="transmembrane region" description="Helical" evidence="8">
    <location>
        <begin position="292"/>
        <end position="310"/>
    </location>
</feature>
<feature type="transmembrane region" description="Helical" evidence="8">
    <location>
        <begin position="370"/>
        <end position="387"/>
    </location>
</feature>
<name>A0A0G0FEL0_9BACT</name>
<feature type="transmembrane region" description="Helical" evidence="8">
    <location>
        <begin position="322"/>
        <end position="339"/>
    </location>
</feature>
<keyword evidence="4" id="KW-0808">Transferase</keyword>
<feature type="transmembrane region" description="Helical" evidence="8">
    <location>
        <begin position="196"/>
        <end position="218"/>
    </location>
</feature>
<evidence type="ECO:0008006" key="11">
    <source>
        <dbReference type="Google" id="ProtNLM"/>
    </source>
</evidence>
<dbReference type="Proteomes" id="UP000034816">
    <property type="component" value="Unassembled WGS sequence"/>
</dbReference>
<gene>
    <name evidence="9" type="ORF">UR73_C0007G0027</name>
</gene>
<dbReference type="AlphaFoldDB" id="A0A0G0FEL0"/>
<feature type="transmembrane region" description="Helical" evidence="8">
    <location>
        <begin position="103"/>
        <end position="120"/>
    </location>
</feature>
<comment type="subcellular location">
    <subcellularLocation>
        <location evidence="1">Cell membrane</location>
        <topology evidence="1">Multi-pass membrane protein</topology>
    </subcellularLocation>
</comment>
<feature type="non-terminal residue" evidence="9">
    <location>
        <position position="1"/>
    </location>
</feature>
<dbReference type="PANTHER" id="PTHR33908:SF11">
    <property type="entry name" value="MEMBRANE PROTEIN"/>
    <property type="match status" value="1"/>
</dbReference>
<evidence type="ECO:0000313" key="10">
    <source>
        <dbReference type="Proteomes" id="UP000034816"/>
    </source>
</evidence>
<dbReference type="InterPro" id="IPR050297">
    <property type="entry name" value="LipidA_mod_glycosyltrf_83"/>
</dbReference>
<dbReference type="GO" id="GO:0016763">
    <property type="term" value="F:pentosyltransferase activity"/>
    <property type="evidence" value="ECO:0007669"/>
    <property type="project" value="TreeGrafter"/>
</dbReference>
<evidence type="ECO:0000256" key="1">
    <source>
        <dbReference type="ARBA" id="ARBA00004651"/>
    </source>
</evidence>
<evidence type="ECO:0000256" key="5">
    <source>
        <dbReference type="ARBA" id="ARBA00022692"/>
    </source>
</evidence>